<dbReference type="AlphaFoldDB" id="A0AA40EIW1"/>
<evidence type="ECO:0000313" key="4">
    <source>
        <dbReference type="Proteomes" id="UP001172155"/>
    </source>
</evidence>
<organism evidence="3 4">
    <name type="scientific">Schizothecium vesticola</name>
    <dbReference type="NCBI Taxonomy" id="314040"/>
    <lineage>
        <taxon>Eukaryota</taxon>
        <taxon>Fungi</taxon>
        <taxon>Dikarya</taxon>
        <taxon>Ascomycota</taxon>
        <taxon>Pezizomycotina</taxon>
        <taxon>Sordariomycetes</taxon>
        <taxon>Sordariomycetidae</taxon>
        <taxon>Sordariales</taxon>
        <taxon>Schizotheciaceae</taxon>
        <taxon>Schizothecium</taxon>
    </lineage>
</organism>
<dbReference type="Proteomes" id="UP001172155">
    <property type="component" value="Unassembled WGS sequence"/>
</dbReference>
<name>A0AA40EIW1_9PEZI</name>
<feature type="transmembrane region" description="Helical" evidence="2">
    <location>
        <begin position="323"/>
        <end position="346"/>
    </location>
</feature>
<feature type="transmembrane region" description="Helical" evidence="2">
    <location>
        <begin position="448"/>
        <end position="468"/>
    </location>
</feature>
<evidence type="ECO:0000256" key="1">
    <source>
        <dbReference type="SAM" id="MobiDB-lite"/>
    </source>
</evidence>
<feature type="transmembrane region" description="Helical" evidence="2">
    <location>
        <begin position="49"/>
        <end position="73"/>
    </location>
</feature>
<feature type="transmembrane region" description="Helical" evidence="2">
    <location>
        <begin position="116"/>
        <end position="136"/>
    </location>
</feature>
<feature type="region of interest" description="Disordered" evidence="1">
    <location>
        <begin position="290"/>
        <end position="311"/>
    </location>
</feature>
<gene>
    <name evidence="3" type="ORF">B0T18DRAFT_431511</name>
</gene>
<sequence length="569" mass="62532">MSTGPYPGCTSWVPWDHQAWQAQAKDEEASASATPRCGDQGQELWTRDLCIVGLILGWGAALAALSTGIYTIASGPTETPSFLADRVAFVGPTSVAFTATKDPYIIDHRVYRVSEAAMVIIPLLLQVALTFVSACLDSIHSTTLRWALLREGRSFHNTNLRLLTASRSSGPNGWPANLASSFGLVLAYAGTVVMSFSVEVVALFELKPKDGKMVSSYDYAADLGPHRFGIDFNGWGMLGLGTGLLIQSSICTWCMVRDALERGVGTWNSNPLATARACQRIDMFRYSHAKPRTPESDSSQPPFAEPRARQPSMRSLVPATRTIANWIWGVVAIYGILALVVLLLGVKIQNSASIDAVHKKFREVPGFPEVWRYFGQLKYKYARVWKGHTEWRGLLIQCLAISPFLFGLHLTELLGGLARDEAIWRAAATGKRGASPESSLLLESVKSWPNVVVFVAKTLIPWIFGYGLVCNTFIIMAFFPLLTVLVMFLIVGVFAEYLIRATPKGPQPSTYGDVRALVALVDDESWDHDRIYWGDKGEYKDVDGVRVAGTAQEKLGELQMDALYIGLAR</sequence>
<evidence type="ECO:0000313" key="3">
    <source>
        <dbReference type="EMBL" id="KAK0740150.1"/>
    </source>
</evidence>
<feature type="transmembrane region" description="Helical" evidence="2">
    <location>
        <begin position="474"/>
        <end position="499"/>
    </location>
</feature>
<keyword evidence="2" id="KW-0812">Transmembrane</keyword>
<feature type="transmembrane region" description="Helical" evidence="2">
    <location>
        <begin position="182"/>
        <end position="204"/>
    </location>
</feature>
<comment type="caution">
    <text evidence="3">The sequence shown here is derived from an EMBL/GenBank/DDBJ whole genome shotgun (WGS) entry which is preliminary data.</text>
</comment>
<feature type="transmembrane region" description="Helical" evidence="2">
    <location>
        <begin position="394"/>
        <end position="415"/>
    </location>
</feature>
<keyword evidence="2" id="KW-0472">Membrane</keyword>
<accession>A0AA40EIW1</accession>
<reference evidence="3" key="1">
    <citation type="submission" date="2023-06" db="EMBL/GenBank/DDBJ databases">
        <title>Genome-scale phylogeny and comparative genomics of the fungal order Sordariales.</title>
        <authorList>
            <consortium name="Lawrence Berkeley National Laboratory"/>
            <person name="Hensen N."/>
            <person name="Bonometti L."/>
            <person name="Westerberg I."/>
            <person name="Brannstrom I.O."/>
            <person name="Guillou S."/>
            <person name="Cros-Aarteil S."/>
            <person name="Calhoun S."/>
            <person name="Haridas S."/>
            <person name="Kuo A."/>
            <person name="Mondo S."/>
            <person name="Pangilinan J."/>
            <person name="Riley R."/>
            <person name="LaButti K."/>
            <person name="Andreopoulos B."/>
            <person name="Lipzen A."/>
            <person name="Chen C."/>
            <person name="Yanf M."/>
            <person name="Daum C."/>
            <person name="Ng V."/>
            <person name="Clum A."/>
            <person name="Steindorff A."/>
            <person name="Ohm R."/>
            <person name="Martin F."/>
            <person name="Silar P."/>
            <person name="Natvig D."/>
            <person name="Lalanne C."/>
            <person name="Gautier V."/>
            <person name="Ament-velasquez S.L."/>
            <person name="Kruys A."/>
            <person name="Hutchinson M.I."/>
            <person name="Powell A.J."/>
            <person name="Barry K."/>
            <person name="Miller A.N."/>
            <person name="Grigoriev I.V."/>
            <person name="Debuchy R."/>
            <person name="Gladieux P."/>
            <person name="Thoren M.H."/>
            <person name="Johannesson H."/>
        </authorList>
    </citation>
    <scope>NUCLEOTIDE SEQUENCE</scope>
    <source>
        <strain evidence="3">SMH3187-1</strain>
    </source>
</reference>
<proteinExistence type="predicted"/>
<keyword evidence="2" id="KW-1133">Transmembrane helix</keyword>
<feature type="transmembrane region" description="Helical" evidence="2">
    <location>
        <begin position="235"/>
        <end position="256"/>
    </location>
</feature>
<dbReference type="EMBL" id="JAUKUD010000006">
    <property type="protein sequence ID" value="KAK0740150.1"/>
    <property type="molecule type" value="Genomic_DNA"/>
</dbReference>
<protein>
    <submittedName>
        <fullName evidence="3">Uncharacterized protein</fullName>
    </submittedName>
</protein>
<evidence type="ECO:0000256" key="2">
    <source>
        <dbReference type="SAM" id="Phobius"/>
    </source>
</evidence>
<keyword evidence="4" id="KW-1185">Reference proteome</keyword>